<feature type="transmembrane region" description="Helical" evidence="8">
    <location>
        <begin position="57"/>
        <end position="77"/>
    </location>
</feature>
<dbReference type="PANTHER" id="PTHR30614:SF0">
    <property type="entry name" value="L-CYSTINE TRANSPORT SYSTEM PERMEASE PROTEIN TCYL"/>
    <property type="match status" value="1"/>
</dbReference>
<keyword evidence="6 8" id="KW-1133">Transmembrane helix</keyword>
<proteinExistence type="inferred from homology"/>
<evidence type="ECO:0000259" key="9">
    <source>
        <dbReference type="PROSITE" id="PS50928"/>
    </source>
</evidence>
<reference evidence="10" key="1">
    <citation type="submission" date="2021-11" db="EMBL/GenBank/DDBJ databases">
        <authorList>
            <person name="Qingchun L."/>
            <person name="Dong Z."/>
            <person name="Zongwei Q."/>
            <person name="Jia Z."/>
            <person name="Duotao L."/>
        </authorList>
    </citation>
    <scope>NUCLEOTIDE SEQUENCE</scope>
    <source>
        <strain evidence="10">WLY-B-L2</strain>
    </source>
</reference>
<keyword evidence="2 8" id="KW-0813">Transport</keyword>
<feature type="transmembrane region" description="Helical" evidence="8">
    <location>
        <begin position="20"/>
        <end position="45"/>
    </location>
</feature>
<keyword evidence="4 8" id="KW-0812">Transmembrane</keyword>
<dbReference type="Pfam" id="PF00528">
    <property type="entry name" value="BPD_transp_1"/>
    <property type="match status" value="1"/>
</dbReference>
<evidence type="ECO:0000256" key="2">
    <source>
        <dbReference type="ARBA" id="ARBA00022448"/>
    </source>
</evidence>
<evidence type="ECO:0000256" key="3">
    <source>
        <dbReference type="ARBA" id="ARBA00022475"/>
    </source>
</evidence>
<evidence type="ECO:0000313" key="10">
    <source>
        <dbReference type="EMBL" id="MCC9293335.1"/>
    </source>
</evidence>
<dbReference type="SUPFAM" id="SSF161098">
    <property type="entry name" value="MetI-like"/>
    <property type="match status" value="1"/>
</dbReference>
<comment type="subcellular location">
    <subcellularLocation>
        <location evidence="1 8">Cell membrane</location>
        <topology evidence="1 8">Multi-pass membrane protein</topology>
    </subcellularLocation>
</comment>
<dbReference type="PROSITE" id="PS50928">
    <property type="entry name" value="ABC_TM1"/>
    <property type="match status" value="1"/>
</dbReference>
<dbReference type="RefSeq" id="WP_150358576.1">
    <property type="nucleotide sequence ID" value="NZ_JAJJPB010000001.1"/>
</dbReference>
<organism evidence="10 11">
    <name type="scientific">Clostridium aromativorans</name>
    <dbReference type="NCBI Taxonomy" id="2836848"/>
    <lineage>
        <taxon>Bacteria</taxon>
        <taxon>Bacillati</taxon>
        <taxon>Bacillota</taxon>
        <taxon>Clostridia</taxon>
        <taxon>Eubacteriales</taxon>
        <taxon>Clostridiaceae</taxon>
        <taxon>Clostridium</taxon>
    </lineage>
</organism>
<dbReference type="Gene3D" id="1.10.3720.10">
    <property type="entry name" value="MetI-like"/>
    <property type="match status" value="1"/>
</dbReference>
<dbReference type="Proteomes" id="UP001165422">
    <property type="component" value="Unassembled WGS sequence"/>
</dbReference>
<dbReference type="InterPro" id="IPR043429">
    <property type="entry name" value="ArtM/GltK/GlnP/TcyL/YhdX-like"/>
</dbReference>
<feature type="transmembrane region" description="Helical" evidence="8">
    <location>
        <begin position="205"/>
        <end position="227"/>
    </location>
</feature>
<evidence type="ECO:0000256" key="5">
    <source>
        <dbReference type="ARBA" id="ARBA00022970"/>
    </source>
</evidence>
<feature type="domain" description="ABC transmembrane type-1" evidence="9">
    <location>
        <begin position="21"/>
        <end position="224"/>
    </location>
</feature>
<dbReference type="InterPro" id="IPR010065">
    <property type="entry name" value="AA_ABC_transptr_permease_3TM"/>
</dbReference>
<evidence type="ECO:0000256" key="6">
    <source>
        <dbReference type="ARBA" id="ARBA00022989"/>
    </source>
</evidence>
<sequence length="239" mass="27133">MDKIFDFTYMVKCIPKLIPYLSATMMVTVISMLFGLLVGFFIAIVKIYKISVLRQIAMVYVSFVRGTPLLVQLYLIYFGMPKFLYFFQIKYGWFENINVNVIPPEYYAILAFSVNLGAYLSETIRSSIEAVDRGQFEAANSIGMSQAQIMLKIVLPQALIVAIPNLGNTLISTVKDTSLIFMIGIVDIMGEAKIIGARGLAFFEIYIAVSIIYWFICIILEKCLNLLEKRSRIFERSVV</sequence>
<comment type="similarity">
    <text evidence="8">Belongs to the binding-protein-dependent transport system permease family.</text>
</comment>
<keyword evidence="3" id="KW-1003">Cell membrane</keyword>
<dbReference type="CDD" id="cd06261">
    <property type="entry name" value="TM_PBP2"/>
    <property type="match status" value="1"/>
</dbReference>
<keyword evidence="11" id="KW-1185">Reference proteome</keyword>
<comment type="caution">
    <text evidence="10">The sequence shown here is derived from an EMBL/GenBank/DDBJ whole genome shotgun (WGS) entry which is preliminary data.</text>
</comment>
<keyword evidence="5" id="KW-0029">Amino-acid transport</keyword>
<evidence type="ECO:0000256" key="4">
    <source>
        <dbReference type="ARBA" id="ARBA00022692"/>
    </source>
</evidence>
<protein>
    <submittedName>
        <fullName evidence="10">Amino acid ABC transporter permease</fullName>
    </submittedName>
</protein>
<dbReference type="NCBIfam" id="TIGR01726">
    <property type="entry name" value="HEQRo_perm_3TM"/>
    <property type="match status" value="1"/>
</dbReference>
<dbReference type="InterPro" id="IPR000515">
    <property type="entry name" value="MetI-like"/>
</dbReference>
<keyword evidence="7 8" id="KW-0472">Membrane</keyword>
<evidence type="ECO:0000256" key="1">
    <source>
        <dbReference type="ARBA" id="ARBA00004651"/>
    </source>
</evidence>
<dbReference type="PANTHER" id="PTHR30614">
    <property type="entry name" value="MEMBRANE COMPONENT OF AMINO ACID ABC TRANSPORTER"/>
    <property type="match status" value="1"/>
</dbReference>
<dbReference type="EMBL" id="JAJJPB010000001">
    <property type="protein sequence ID" value="MCC9293335.1"/>
    <property type="molecule type" value="Genomic_DNA"/>
</dbReference>
<gene>
    <name evidence="10" type="ORF">LN736_00405</name>
</gene>
<name>A0ABS8N0K7_9CLOT</name>
<accession>A0ABS8N0K7</accession>
<evidence type="ECO:0000256" key="8">
    <source>
        <dbReference type="RuleBase" id="RU363032"/>
    </source>
</evidence>
<dbReference type="InterPro" id="IPR035906">
    <property type="entry name" value="MetI-like_sf"/>
</dbReference>
<evidence type="ECO:0000256" key="7">
    <source>
        <dbReference type="ARBA" id="ARBA00023136"/>
    </source>
</evidence>
<evidence type="ECO:0000313" key="11">
    <source>
        <dbReference type="Proteomes" id="UP001165422"/>
    </source>
</evidence>